<dbReference type="Proteomes" id="UP000055024">
    <property type="component" value="Unassembled WGS sequence"/>
</dbReference>
<sequence length="172" mass="19716">MQDVTKLRTCSTICKMHMIEHGPFYPPFGTGFLNNTRYICIDGFSILQTLPALIDQETPPATSDVCQSKTIALATLKRQNQKLSEEVDRLGIKFAKMEADQHARQSWSSGRMNPLTIAFSFSAQLEREDVLSPIQRFEAALCENNSSRLWRRPNEIQLTLYVGHTFFLSFHW</sequence>
<name>A0A0V1HF56_9BILA</name>
<evidence type="ECO:0000256" key="1">
    <source>
        <dbReference type="SAM" id="Coils"/>
    </source>
</evidence>
<organism evidence="2 3">
    <name type="scientific">Trichinella zimbabwensis</name>
    <dbReference type="NCBI Taxonomy" id="268475"/>
    <lineage>
        <taxon>Eukaryota</taxon>
        <taxon>Metazoa</taxon>
        <taxon>Ecdysozoa</taxon>
        <taxon>Nematoda</taxon>
        <taxon>Enoplea</taxon>
        <taxon>Dorylaimia</taxon>
        <taxon>Trichinellida</taxon>
        <taxon>Trichinellidae</taxon>
        <taxon>Trichinella</taxon>
    </lineage>
</organism>
<feature type="coiled-coil region" evidence="1">
    <location>
        <begin position="66"/>
        <end position="100"/>
    </location>
</feature>
<protein>
    <submittedName>
        <fullName evidence="2">Uncharacterized protein</fullName>
    </submittedName>
</protein>
<accession>A0A0V1HF56</accession>
<keyword evidence="3" id="KW-1185">Reference proteome</keyword>
<reference evidence="2 3" key="1">
    <citation type="submission" date="2015-01" db="EMBL/GenBank/DDBJ databases">
        <title>Evolution of Trichinella species and genotypes.</title>
        <authorList>
            <person name="Korhonen P.K."/>
            <person name="Edoardo P."/>
            <person name="Giuseppe L.R."/>
            <person name="Gasser R.B."/>
        </authorList>
    </citation>
    <scope>NUCLEOTIDE SEQUENCE [LARGE SCALE GENOMIC DNA]</scope>
    <source>
        <strain evidence="2">ISS1029</strain>
    </source>
</reference>
<evidence type="ECO:0000313" key="3">
    <source>
        <dbReference type="Proteomes" id="UP000055024"/>
    </source>
</evidence>
<dbReference type="EMBL" id="JYDP01000075">
    <property type="protein sequence ID" value="KRZ09259.1"/>
    <property type="molecule type" value="Genomic_DNA"/>
</dbReference>
<keyword evidence="1" id="KW-0175">Coiled coil</keyword>
<comment type="caution">
    <text evidence="2">The sequence shown here is derived from an EMBL/GenBank/DDBJ whole genome shotgun (WGS) entry which is preliminary data.</text>
</comment>
<gene>
    <name evidence="2" type="ORF">T11_2351</name>
</gene>
<proteinExistence type="predicted"/>
<dbReference type="OrthoDB" id="5920694at2759"/>
<evidence type="ECO:0000313" key="2">
    <source>
        <dbReference type="EMBL" id="KRZ09259.1"/>
    </source>
</evidence>
<dbReference type="AlphaFoldDB" id="A0A0V1HF56"/>